<dbReference type="AlphaFoldDB" id="A0A136IIR9"/>
<feature type="compositionally biased region" description="Low complexity" evidence="1">
    <location>
        <begin position="1"/>
        <end position="21"/>
    </location>
</feature>
<dbReference type="InParanoid" id="A0A136IIR9"/>
<evidence type="ECO:0000313" key="3">
    <source>
        <dbReference type="Proteomes" id="UP000070501"/>
    </source>
</evidence>
<evidence type="ECO:0000256" key="1">
    <source>
        <dbReference type="SAM" id="MobiDB-lite"/>
    </source>
</evidence>
<sequence>MPSSKVHSSKGASSKGALSKGDPTNQAWSSWWLHGVLEAARHDLCSRWLTSSSTLFPAAVPQLLAAHEAFLRSLGLAVANHLHATMFLPPTRTRICAWRALNMHELHSLGSCGALTVTYQRLGPTTSTRGQNGTVKLCPSLEAAPPA</sequence>
<gene>
    <name evidence="2" type="ORF">Micbo1qcDRAFT_199019</name>
</gene>
<dbReference type="EMBL" id="KQ964316">
    <property type="protein sequence ID" value="KXJ84876.1"/>
    <property type="molecule type" value="Genomic_DNA"/>
</dbReference>
<dbReference type="Proteomes" id="UP000070501">
    <property type="component" value="Unassembled WGS sequence"/>
</dbReference>
<proteinExistence type="predicted"/>
<feature type="region of interest" description="Disordered" evidence="1">
    <location>
        <begin position="1"/>
        <end position="24"/>
    </location>
</feature>
<keyword evidence="3" id="KW-1185">Reference proteome</keyword>
<evidence type="ECO:0000313" key="2">
    <source>
        <dbReference type="EMBL" id="KXJ84876.1"/>
    </source>
</evidence>
<organism evidence="2 3">
    <name type="scientific">Microdochium bolleyi</name>
    <dbReference type="NCBI Taxonomy" id="196109"/>
    <lineage>
        <taxon>Eukaryota</taxon>
        <taxon>Fungi</taxon>
        <taxon>Dikarya</taxon>
        <taxon>Ascomycota</taxon>
        <taxon>Pezizomycotina</taxon>
        <taxon>Sordariomycetes</taxon>
        <taxon>Xylariomycetidae</taxon>
        <taxon>Xylariales</taxon>
        <taxon>Microdochiaceae</taxon>
        <taxon>Microdochium</taxon>
    </lineage>
</organism>
<name>A0A136IIR9_9PEZI</name>
<protein>
    <submittedName>
        <fullName evidence="2">Uncharacterized protein</fullName>
    </submittedName>
</protein>
<accession>A0A136IIR9</accession>
<reference evidence="3" key="1">
    <citation type="submission" date="2016-02" db="EMBL/GenBank/DDBJ databases">
        <title>Draft genome sequence of Microdochium bolleyi, a fungal endophyte of beachgrass.</title>
        <authorList>
            <consortium name="DOE Joint Genome Institute"/>
            <person name="David A.S."/>
            <person name="May G."/>
            <person name="Haridas S."/>
            <person name="Lim J."/>
            <person name="Wang M."/>
            <person name="Labutti K."/>
            <person name="Lipzen A."/>
            <person name="Barry K."/>
            <person name="Grigoriev I.V."/>
        </authorList>
    </citation>
    <scope>NUCLEOTIDE SEQUENCE [LARGE SCALE GENOMIC DNA]</scope>
    <source>
        <strain evidence="3">J235TASD1</strain>
    </source>
</reference>